<feature type="region of interest" description="Disordered" evidence="1">
    <location>
        <begin position="248"/>
        <end position="308"/>
    </location>
</feature>
<gene>
    <name evidence="2" type="ORF">CAEBREN_03615</name>
</gene>
<name>G0P327_CAEBE</name>
<dbReference type="EMBL" id="GL380035">
    <property type="protein sequence ID" value="EGT43494.1"/>
    <property type="molecule type" value="Genomic_DNA"/>
</dbReference>
<protein>
    <submittedName>
        <fullName evidence="2">Uncharacterized protein</fullName>
    </submittedName>
</protein>
<dbReference type="HOGENOM" id="CLU_475083_0_0_1"/>
<dbReference type="eggNOG" id="ENOG502TJMF">
    <property type="taxonomic scope" value="Eukaryota"/>
</dbReference>
<reference evidence="3" key="1">
    <citation type="submission" date="2011-07" db="EMBL/GenBank/DDBJ databases">
        <authorList>
            <consortium name="Caenorhabditis brenneri Sequencing and Analysis Consortium"/>
            <person name="Wilson R.K."/>
        </authorList>
    </citation>
    <scope>NUCLEOTIDE SEQUENCE [LARGE SCALE GENOMIC DNA]</scope>
    <source>
        <strain evidence="3">PB2801</strain>
    </source>
</reference>
<feature type="compositionally biased region" description="Low complexity" evidence="1">
    <location>
        <begin position="250"/>
        <end position="300"/>
    </location>
</feature>
<dbReference type="Proteomes" id="UP000008068">
    <property type="component" value="Unassembled WGS sequence"/>
</dbReference>
<dbReference type="InParanoid" id="G0P327"/>
<sequence>MPQERLEGYRGWCGVCTCNLLGHPTKQHDQENCLVPQANRLRFVATNTKSICKQCRARSDYHNECKPYEKECGRCANQGRPDQAHQPWMGFCGIPNEQVYTTLTNIRRAQYQRISGLSAQAPLAVQCYNDRPETVKPPGYDENLFGAPFFIDERQEIPPPIYQPQAEFRGLIPAHEVNGRWEVDREIDNLSIDFYLQEEGAAANAPQAVQLQINRFREEMRREEERARDQEQGAQAVAQLQAPVLPPQAAPAQANPAQAPPAQEQQAQEQPAEAPQAQAPPEQEQQAQEHPAEDPQAQAPLQEVQAPPSASLYQAQAFIQIRRPPQVIPLWKSLEVNPRVGIPTGEMEGPPGAEMDQLFKQLLLSFSAREELQEQKDRKVEKLSQGEDLQIWSMNRNFNKVWVMARLDKQRCDFLQQRAKEAAKSVEQEALQQDKAQRDTFWINIADLTANLKKISTNNDPSTIIDVLYPSLFGQGMRLSDLEYVDWKDPKFNIQWTHAYAELLLRVATLLLMTDFPSESLKTRLTDKFEEIEWQNPTSPIVMPTPRLFVKSPPEMKQQFFDAWIVAYAQYYLY</sequence>
<accession>G0P327</accession>
<proteinExistence type="predicted"/>
<keyword evidence="3" id="KW-1185">Reference proteome</keyword>
<dbReference type="AlphaFoldDB" id="G0P327"/>
<organism evidence="3">
    <name type="scientific">Caenorhabditis brenneri</name>
    <name type="common">Nematode worm</name>
    <dbReference type="NCBI Taxonomy" id="135651"/>
    <lineage>
        <taxon>Eukaryota</taxon>
        <taxon>Metazoa</taxon>
        <taxon>Ecdysozoa</taxon>
        <taxon>Nematoda</taxon>
        <taxon>Chromadorea</taxon>
        <taxon>Rhabditida</taxon>
        <taxon>Rhabditina</taxon>
        <taxon>Rhabditomorpha</taxon>
        <taxon>Rhabditoidea</taxon>
        <taxon>Rhabditidae</taxon>
        <taxon>Peloderinae</taxon>
        <taxon>Caenorhabditis</taxon>
    </lineage>
</organism>
<evidence type="ECO:0000256" key="1">
    <source>
        <dbReference type="SAM" id="MobiDB-lite"/>
    </source>
</evidence>
<evidence type="ECO:0000313" key="2">
    <source>
        <dbReference type="EMBL" id="EGT43494.1"/>
    </source>
</evidence>
<evidence type="ECO:0000313" key="3">
    <source>
        <dbReference type="Proteomes" id="UP000008068"/>
    </source>
</evidence>